<accession>A0A1E4S2B0</accession>
<keyword evidence="5" id="KW-0443">Lipid metabolism</keyword>
<comment type="subcellular location">
    <subcellularLocation>
        <location evidence="1">Endoplasmic reticulum membrane</location>
        <topology evidence="1">Multi-pass membrane protein</topology>
    </subcellularLocation>
</comment>
<evidence type="ECO:0000256" key="1">
    <source>
        <dbReference type="ARBA" id="ARBA00004477"/>
    </source>
</evidence>
<dbReference type="EMBL" id="KV453930">
    <property type="protein sequence ID" value="ODV73629.1"/>
    <property type="molecule type" value="Genomic_DNA"/>
</dbReference>
<dbReference type="RefSeq" id="XP_020070668.1">
    <property type="nucleotide sequence ID" value="XM_020213688.1"/>
</dbReference>
<keyword evidence="9" id="KW-1185">Reference proteome</keyword>
<keyword evidence="3" id="KW-0256">Endoplasmic reticulum</keyword>
<organism evidence="8 9">
    <name type="scientific">Cyberlindnera jadinii (strain ATCC 18201 / CBS 1600 / BCRC 20928 / JCM 3617 / NBRC 0987 / NRRL Y-1542)</name>
    <name type="common">Torula yeast</name>
    <name type="synonym">Candida utilis</name>
    <dbReference type="NCBI Taxonomy" id="983966"/>
    <lineage>
        <taxon>Eukaryota</taxon>
        <taxon>Fungi</taxon>
        <taxon>Dikarya</taxon>
        <taxon>Ascomycota</taxon>
        <taxon>Saccharomycotina</taxon>
        <taxon>Saccharomycetes</taxon>
        <taxon>Phaffomycetales</taxon>
        <taxon>Phaffomycetaceae</taxon>
        <taxon>Cyberlindnera</taxon>
    </lineage>
</organism>
<dbReference type="GO" id="GO:0005789">
    <property type="term" value="C:endoplasmic reticulum membrane"/>
    <property type="evidence" value="ECO:0007669"/>
    <property type="project" value="UniProtKB-SubCell"/>
</dbReference>
<dbReference type="OrthoDB" id="4090750at2759"/>
<dbReference type="OMA" id="IMIEPSE"/>
<evidence type="ECO:0000256" key="6">
    <source>
        <dbReference type="ARBA" id="ARBA00023136"/>
    </source>
</evidence>
<dbReference type="InterPro" id="IPR009617">
    <property type="entry name" value="Seipin"/>
</dbReference>
<keyword evidence="2 7" id="KW-0812">Transmembrane</keyword>
<feature type="transmembrane region" description="Helical" evidence="7">
    <location>
        <begin position="285"/>
        <end position="310"/>
    </location>
</feature>
<keyword evidence="4 7" id="KW-1133">Transmembrane helix</keyword>
<evidence type="ECO:0000313" key="9">
    <source>
        <dbReference type="Proteomes" id="UP000094389"/>
    </source>
</evidence>
<protein>
    <submittedName>
        <fullName evidence="8">Uncharacterized protein</fullName>
    </submittedName>
</protein>
<proteinExistence type="predicted"/>
<dbReference type="GO" id="GO:0006629">
    <property type="term" value="P:lipid metabolic process"/>
    <property type="evidence" value="ECO:0007669"/>
    <property type="project" value="UniProtKB-KW"/>
</dbReference>
<sequence>MAEYLNLRIPIITLRVLLIAWTTVSVSFTLLLPLACLSFNYFYNKLIPIPSISLSFDDFSLNYPTGTGPFIVFSDLSSPPPHQGNIPQAVKGLEQLDKTLHYDFNLKISLLCMDYESPRYASTMYQVTLMSSELFQMLDSYNPYDMDTTSHDAKWYANNYGWSVTQDLDSVSPDLLASGLYTSRKNTLVWDCQRKKKTIKTFAPPLLQGFIPEVVGEWEYSTNSHTINLLKDIKLENFLPDGKSLCVTLEFRRELLIDPKTSVFEISVSWSGIRHYLYHYRTLSYVFGVLLLWSLSTAVLFITIGGLVAWRELSTEHEDKNKEDLPILMTGNADEGFEGRTDDFDFTVDVCEETTTSG</sequence>
<dbReference type="Proteomes" id="UP000094389">
    <property type="component" value="Unassembled WGS sequence"/>
</dbReference>
<dbReference type="AlphaFoldDB" id="A0A1E4S2B0"/>
<reference evidence="8 9" key="1">
    <citation type="journal article" date="2016" name="Proc. Natl. Acad. Sci. U.S.A.">
        <title>Comparative genomics of biotechnologically important yeasts.</title>
        <authorList>
            <person name="Riley R."/>
            <person name="Haridas S."/>
            <person name="Wolfe K.H."/>
            <person name="Lopes M.R."/>
            <person name="Hittinger C.T."/>
            <person name="Goeker M."/>
            <person name="Salamov A.A."/>
            <person name="Wisecaver J.H."/>
            <person name="Long T.M."/>
            <person name="Calvey C.H."/>
            <person name="Aerts A.L."/>
            <person name="Barry K.W."/>
            <person name="Choi C."/>
            <person name="Clum A."/>
            <person name="Coughlan A.Y."/>
            <person name="Deshpande S."/>
            <person name="Douglass A.P."/>
            <person name="Hanson S.J."/>
            <person name="Klenk H.-P."/>
            <person name="LaButti K.M."/>
            <person name="Lapidus A."/>
            <person name="Lindquist E.A."/>
            <person name="Lipzen A.M."/>
            <person name="Meier-Kolthoff J.P."/>
            <person name="Ohm R.A."/>
            <person name="Otillar R.P."/>
            <person name="Pangilinan J.L."/>
            <person name="Peng Y."/>
            <person name="Rokas A."/>
            <person name="Rosa C.A."/>
            <person name="Scheuner C."/>
            <person name="Sibirny A.A."/>
            <person name="Slot J.C."/>
            <person name="Stielow J.B."/>
            <person name="Sun H."/>
            <person name="Kurtzman C.P."/>
            <person name="Blackwell M."/>
            <person name="Grigoriev I.V."/>
            <person name="Jeffries T.W."/>
        </authorList>
    </citation>
    <scope>NUCLEOTIDE SEQUENCE [LARGE SCALE GENOMIC DNA]</scope>
    <source>
        <strain evidence="9">ATCC 18201 / CBS 1600 / BCRC 20928 / JCM 3617 / NBRC 0987 / NRRL Y-1542</strain>
    </source>
</reference>
<evidence type="ECO:0000256" key="5">
    <source>
        <dbReference type="ARBA" id="ARBA00023098"/>
    </source>
</evidence>
<evidence type="ECO:0000256" key="2">
    <source>
        <dbReference type="ARBA" id="ARBA00022692"/>
    </source>
</evidence>
<evidence type="ECO:0000256" key="3">
    <source>
        <dbReference type="ARBA" id="ARBA00022824"/>
    </source>
</evidence>
<evidence type="ECO:0000313" key="8">
    <source>
        <dbReference type="EMBL" id="ODV73629.1"/>
    </source>
</evidence>
<evidence type="ECO:0000256" key="4">
    <source>
        <dbReference type="ARBA" id="ARBA00022989"/>
    </source>
</evidence>
<gene>
    <name evidence="8" type="ORF">CYBJADRAFT_162433</name>
</gene>
<feature type="transmembrane region" description="Helical" evidence="7">
    <location>
        <begin position="12"/>
        <end position="43"/>
    </location>
</feature>
<dbReference type="GO" id="GO:0140042">
    <property type="term" value="P:lipid droplet formation"/>
    <property type="evidence" value="ECO:0007669"/>
    <property type="project" value="UniProtKB-ARBA"/>
</dbReference>
<keyword evidence="6 7" id="KW-0472">Membrane</keyword>
<dbReference type="GeneID" id="30988084"/>
<dbReference type="Pfam" id="PF06775">
    <property type="entry name" value="Seipin"/>
    <property type="match status" value="1"/>
</dbReference>
<evidence type="ECO:0000256" key="7">
    <source>
        <dbReference type="SAM" id="Phobius"/>
    </source>
</evidence>
<name>A0A1E4S2B0_CYBJN</name>